<feature type="domain" description="GP-PDE" evidence="1">
    <location>
        <begin position="38"/>
        <end position="100"/>
    </location>
</feature>
<evidence type="ECO:0000313" key="2">
    <source>
        <dbReference type="EMBL" id="OCF47314.1"/>
    </source>
</evidence>
<accession>A0A1B9HVL5</accession>
<reference evidence="2" key="3">
    <citation type="submission" date="2016-07" db="EMBL/GenBank/DDBJ databases">
        <title>Evolution of pathogenesis and genome organization in the Tremellales.</title>
        <authorList>
            <person name="Cuomo C."/>
            <person name="Litvintseva A."/>
            <person name="Heitman J."/>
            <person name="Chen Y."/>
            <person name="Sun S."/>
            <person name="Springer D."/>
            <person name="Dromer F."/>
            <person name="Young S."/>
            <person name="Zeng Q."/>
            <person name="Chapman S."/>
            <person name="Gujja S."/>
            <person name="Saif S."/>
            <person name="Birren B."/>
        </authorList>
    </citation>
    <scope>NUCLEOTIDE SEQUENCE</scope>
    <source>
        <strain evidence="2">CBS 10737</strain>
    </source>
</reference>
<dbReference type="PROSITE" id="PS51704">
    <property type="entry name" value="GP_PDE"/>
    <property type="match status" value="1"/>
</dbReference>
<evidence type="ECO:0000313" key="3">
    <source>
        <dbReference type="EMBL" id="WWC67899.1"/>
    </source>
</evidence>
<dbReference type="STRING" id="1296096.A0A1B9HVL5"/>
<dbReference type="InterPro" id="IPR030395">
    <property type="entry name" value="GP_PDE_dom"/>
</dbReference>
<dbReference type="RefSeq" id="XP_019008533.1">
    <property type="nucleotide sequence ID" value="XM_019158787.1"/>
</dbReference>
<proteinExistence type="predicted"/>
<dbReference type="PANTHER" id="PTHR46320">
    <property type="entry name" value="GLYCEROPHOSPHODIESTER PHOSPHODIESTERASE 1"/>
    <property type="match status" value="1"/>
</dbReference>
<dbReference type="SUPFAM" id="SSF51695">
    <property type="entry name" value="PLC-like phosphodiesterases"/>
    <property type="match status" value="1"/>
</dbReference>
<dbReference type="EMBL" id="KV700117">
    <property type="protein sequence ID" value="OCF47314.1"/>
    <property type="molecule type" value="Genomic_DNA"/>
</dbReference>
<dbReference type="OrthoDB" id="1058301at2759"/>
<dbReference type="AlphaFoldDB" id="A0A1B9HVL5"/>
<dbReference type="KEGG" id="kpin:30175462"/>
<dbReference type="GO" id="GO:0006580">
    <property type="term" value="P:ethanolamine metabolic process"/>
    <property type="evidence" value="ECO:0007669"/>
    <property type="project" value="TreeGrafter"/>
</dbReference>
<evidence type="ECO:0000313" key="4">
    <source>
        <dbReference type="Proteomes" id="UP000094020"/>
    </source>
</evidence>
<protein>
    <recommendedName>
        <fullName evidence="1">GP-PDE domain-containing protein</fullName>
    </recommendedName>
</protein>
<dbReference type="PANTHER" id="PTHR46320:SF1">
    <property type="entry name" value="GLYCEROPHOSPHODIESTER PHOSPHODIESTERASE 1"/>
    <property type="match status" value="1"/>
</dbReference>
<reference evidence="3" key="4">
    <citation type="submission" date="2024-02" db="EMBL/GenBank/DDBJ databases">
        <title>Comparative genomics of Cryptococcus and Kwoniella reveals pathogenesis evolution and contrasting modes of karyotype evolution via chromosome fusion or intercentromeric recombination.</title>
        <authorList>
            <person name="Coelho M.A."/>
            <person name="David-Palma M."/>
            <person name="Shea T."/>
            <person name="Bowers K."/>
            <person name="McGinley-Smith S."/>
            <person name="Mohammad A.W."/>
            <person name="Gnirke A."/>
            <person name="Yurkov A.M."/>
            <person name="Nowrousian M."/>
            <person name="Sun S."/>
            <person name="Cuomo C.A."/>
            <person name="Heitman J."/>
        </authorList>
    </citation>
    <scope>NUCLEOTIDE SEQUENCE</scope>
    <source>
        <strain evidence="3">CBS 10737</strain>
    </source>
</reference>
<keyword evidence="4" id="KW-1185">Reference proteome</keyword>
<evidence type="ECO:0000259" key="1">
    <source>
        <dbReference type="PROSITE" id="PS51704"/>
    </source>
</evidence>
<dbReference type="EMBL" id="CP144520">
    <property type="protein sequence ID" value="WWC67899.1"/>
    <property type="molecule type" value="Genomic_DNA"/>
</dbReference>
<reference evidence="2" key="1">
    <citation type="submission" date="2013-07" db="EMBL/GenBank/DDBJ databases">
        <title>The Genome Sequence of Cryptococcus pinus CBS10737.</title>
        <authorList>
            <consortium name="The Broad Institute Genome Sequencing Platform"/>
            <person name="Cuomo C."/>
            <person name="Litvintseva A."/>
            <person name="Chen Y."/>
            <person name="Heitman J."/>
            <person name="Sun S."/>
            <person name="Springer D."/>
            <person name="Dromer F."/>
            <person name="Young S.K."/>
            <person name="Zeng Q."/>
            <person name="Gargeya S."/>
            <person name="Fitzgerald M."/>
            <person name="Abouelleil A."/>
            <person name="Alvarado L."/>
            <person name="Berlin A.M."/>
            <person name="Chapman S.B."/>
            <person name="Dewar J."/>
            <person name="Goldberg J."/>
            <person name="Griggs A."/>
            <person name="Gujja S."/>
            <person name="Hansen M."/>
            <person name="Howarth C."/>
            <person name="Imamovic A."/>
            <person name="Larimer J."/>
            <person name="McCowan C."/>
            <person name="Murphy C."/>
            <person name="Pearson M."/>
            <person name="Priest M."/>
            <person name="Roberts A."/>
            <person name="Saif S."/>
            <person name="Shea T."/>
            <person name="Sykes S."/>
            <person name="Wortman J."/>
            <person name="Nusbaum C."/>
            <person name="Birren B."/>
        </authorList>
    </citation>
    <scope>NUCLEOTIDE SEQUENCE [LARGE SCALE GENOMIC DNA]</scope>
    <source>
        <strain evidence="2">CBS 10737</strain>
    </source>
</reference>
<dbReference type="Proteomes" id="UP000094020">
    <property type="component" value="Chromosome 2"/>
</dbReference>
<dbReference type="GO" id="GO:0005886">
    <property type="term" value="C:plasma membrane"/>
    <property type="evidence" value="ECO:0007669"/>
    <property type="project" value="TreeGrafter"/>
</dbReference>
<name>A0A1B9HVL5_9TREE</name>
<gene>
    <name evidence="2" type="ORF">I206_07093</name>
    <name evidence="3" type="ORF">I206_101817</name>
</gene>
<sequence>MTINSQDKPNPSDEMIQVGKRDVKEFVNRIKYPKKGDFLLSAHRGIRWEGIPENSRSSIQKAVEQNVICVEIDIRLTSDNVPVLFHDPTLGRTTNIAEHLQKSEIYSPFTGKGYSPLIEQTPWKGCIEHLILKEEHGTICEEGVLDFASMLDFIEEQKLDIVIFMDIKVKEVMPFLREIMKDRRNASGVPALEWCVWKVFVHMYGYPKELEEQPWWKEATKIGNPIYIPVYEPWPTRQVDNPLESIKAWSHHPNVIALEIGLRAPGGYMQDLLEYATSSECPRKSIGFFASLGDLWVYDNKEFQFDIGDFKVPWKLENQFSHYLFKIDKPPQTHDAILLEGDSLDGHDYRADLDLYKKLGFTWTITDRGQELKSKGLITM</sequence>
<dbReference type="GO" id="GO:0070291">
    <property type="term" value="P:N-acylethanolamine metabolic process"/>
    <property type="evidence" value="ECO:0007669"/>
    <property type="project" value="TreeGrafter"/>
</dbReference>
<dbReference type="Pfam" id="PF03009">
    <property type="entry name" value="GDPD"/>
    <property type="match status" value="1"/>
</dbReference>
<dbReference type="Gene3D" id="3.20.20.190">
    <property type="entry name" value="Phosphatidylinositol (PI) phosphodiesterase"/>
    <property type="match status" value="1"/>
</dbReference>
<reference evidence="3" key="2">
    <citation type="submission" date="2013-07" db="EMBL/GenBank/DDBJ databases">
        <authorList>
            <consortium name="The Broad Institute Genome Sequencing Platform"/>
            <person name="Cuomo C."/>
            <person name="Litvintseva A."/>
            <person name="Chen Y."/>
            <person name="Heitman J."/>
            <person name="Sun S."/>
            <person name="Springer D."/>
            <person name="Dromer F."/>
            <person name="Young S.K."/>
            <person name="Zeng Q."/>
            <person name="Gargeya S."/>
            <person name="Fitzgerald M."/>
            <person name="Abouelleil A."/>
            <person name="Alvarado L."/>
            <person name="Berlin A.M."/>
            <person name="Chapman S.B."/>
            <person name="Dewar J."/>
            <person name="Goldberg J."/>
            <person name="Griggs A."/>
            <person name="Gujja S."/>
            <person name="Hansen M."/>
            <person name="Howarth C."/>
            <person name="Imamovic A."/>
            <person name="Larimer J."/>
            <person name="McCowan C."/>
            <person name="Murphy C."/>
            <person name="Pearson M."/>
            <person name="Priest M."/>
            <person name="Roberts A."/>
            <person name="Saif S."/>
            <person name="Shea T."/>
            <person name="Sykes S."/>
            <person name="Wortman J."/>
            <person name="Nusbaum C."/>
            <person name="Birren B."/>
        </authorList>
    </citation>
    <scope>NUCLEOTIDE SEQUENCE</scope>
    <source>
        <strain evidence="3">CBS 10737</strain>
    </source>
</reference>
<organism evidence="2">
    <name type="scientific">Kwoniella pini CBS 10737</name>
    <dbReference type="NCBI Taxonomy" id="1296096"/>
    <lineage>
        <taxon>Eukaryota</taxon>
        <taxon>Fungi</taxon>
        <taxon>Dikarya</taxon>
        <taxon>Basidiomycota</taxon>
        <taxon>Agaricomycotina</taxon>
        <taxon>Tremellomycetes</taxon>
        <taxon>Tremellales</taxon>
        <taxon>Cryptococcaceae</taxon>
        <taxon>Kwoniella</taxon>
    </lineage>
</organism>
<dbReference type="GO" id="GO:0008889">
    <property type="term" value="F:glycerophosphodiester phosphodiesterase activity"/>
    <property type="evidence" value="ECO:0007669"/>
    <property type="project" value="TreeGrafter"/>
</dbReference>
<dbReference type="GO" id="GO:0006644">
    <property type="term" value="P:phospholipid metabolic process"/>
    <property type="evidence" value="ECO:0007669"/>
    <property type="project" value="TreeGrafter"/>
</dbReference>
<dbReference type="InterPro" id="IPR017946">
    <property type="entry name" value="PLC-like_Pdiesterase_TIM-brl"/>
</dbReference>
<dbReference type="GeneID" id="30175462"/>